<dbReference type="EMBL" id="JAGTTL010000001">
    <property type="protein sequence ID" value="KAK6328089.1"/>
    <property type="molecule type" value="Genomic_DNA"/>
</dbReference>
<evidence type="ECO:0000313" key="2">
    <source>
        <dbReference type="Proteomes" id="UP001356427"/>
    </source>
</evidence>
<reference evidence="1 2" key="1">
    <citation type="submission" date="2021-04" db="EMBL/GenBank/DDBJ databases">
        <authorList>
            <person name="De Guttry C."/>
            <person name="Zahm M."/>
            <person name="Klopp C."/>
            <person name="Cabau C."/>
            <person name="Louis A."/>
            <person name="Berthelot C."/>
            <person name="Parey E."/>
            <person name="Roest Crollius H."/>
            <person name="Montfort J."/>
            <person name="Robinson-Rechavi M."/>
            <person name="Bucao C."/>
            <person name="Bouchez O."/>
            <person name="Gislard M."/>
            <person name="Lluch J."/>
            <person name="Milhes M."/>
            <person name="Lampietro C."/>
            <person name="Lopez Roques C."/>
            <person name="Donnadieu C."/>
            <person name="Braasch I."/>
            <person name="Desvignes T."/>
            <person name="Postlethwait J."/>
            <person name="Bobe J."/>
            <person name="Wedekind C."/>
            <person name="Guiguen Y."/>
        </authorList>
    </citation>
    <scope>NUCLEOTIDE SEQUENCE [LARGE SCALE GENOMIC DNA]</scope>
    <source>
        <strain evidence="1">Cs_M1</strain>
        <tissue evidence="1">Blood</tissue>
    </source>
</reference>
<accession>A0AAN8MCJ0</accession>
<name>A0AAN8MCJ0_9TELE</name>
<dbReference type="Proteomes" id="UP001356427">
    <property type="component" value="Unassembled WGS sequence"/>
</dbReference>
<evidence type="ECO:0000313" key="1">
    <source>
        <dbReference type="EMBL" id="KAK6328089.1"/>
    </source>
</evidence>
<keyword evidence="2" id="KW-1185">Reference proteome</keyword>
<gene>
    <name evidence="1" type="ORF">J4Q44_G00000670</name>
</gene>
<sequence>MIPVGRLKAQPQLWQIERDPSPWLWMLPGPGPGPGPAAASGFCRLGATTAPAAMPHPHHPFLLSPHHPPPLLQAVSSWQLSSDPFLPLGRIPTHTAANPGIGQFPLQNVQWELPSPRHMLGFQPSTNLELVPVLPHVYRSVLPPHYGRGWVEKRAPDYKAYLNNTLALETTWLTPEEIGIFQQQEKPLLMTNQMAMSVSRPAAASRSLHSLLMSPRPAASRSLRSLLMSPRRLSGCPVAIKRVGRNKRIALAAAAMMAMESDPSRLRGPSSSSCSPSFIHPLHLFQLSPIKIPFHLSPPGPGLFGIIISSGSFTKAVTS</sequence>
<proteinExistence type="predicted"/>
<evidence type="ECO:0008006" key="3">
    <source>
        <dbReference type="Google" id="ProtNLM"/>
    </source>
</evidence>
<protein>
    <recommendedName>
        <fullName evidence="3">Transcription elongation regulator 1-like protein</fullName>
    </recommendedName>
</protein>
<dbReference type="AlphaFoldDB" id="A0AAN8MCJ0"/>
<comment type="caution">
    <text evidence="1">The sequence shown here is derived from an EMBL/GenBank/DDBJ whole genome shotgun (WGS) entry which is preliminary data.</text>
</comment>
<organism evidence="1 2">
    <name type="scientific">Coregonus suidteri</name>
    <dbReference type="NCBI Taxonomy" id="861788"/>
    <lineage>
        <taxon>Eukaryota</taxon>
        <taxon>Metazoa</taxon>
        <taxon>Chordata</taxon>
        <taxon>Craniata</taxon>
        <taxon>Vertebrata</taxon>
        <taxon>Euteleostomi</taxon>
        <taxon>Actinopterygii</taxon>
        <taxon>Neopterygii</taxon>
        <taxon>Teleostei</taxon>
        <taxon>Protacanthopterygii</taxon>
        <taxon>Salmoniformes</taxon>
        <taxon>Salmonidae</taxon>
        <taxon>Coregoninae</taxon>
        <taxon>Coregonus</taxon>
    </lineage>
</organism>